<keyword evidence="2" id="KW-1185">Reference proteome</keyword>
<organism evidence="1 2">
    <name type="scientific">Claveliimonas monacensis</name>
    <dbReference type="NCBI Taxonomy" id="2779351"/>
    <lineage>
        <taxon>Bacteria</taxon>
        <taxon>Bacillati</taxon>
        <taxon>Bacillota</taxon>
        <taxon>Clostridia</taxon>
        <taxon>Lachnospirales</taxon>
        <taxon>Lachnospiraceae</taxon>
        <taxon>Claveliimonas</taxon>
    </lineage>
</organism>
<dbReference type="RefSeq" id="WP_226394513.1">
    <property type="nucleotide sequence ID" value="NZ_JADCKL010000003.1"/>
</dbReference>
<reference evidence="1 2" key="1">
    <citation type="submission" date="2020-10" db="EMBL/GenBank/DDBJ databases">
        <title>ChiBAC.</title>
        <authorList>
            <person name="Zenner C."/>
            <person name="Hitch T.C.A."/>
            <person name="Clavel T."/>
        </authorList>
    </citation>
    <scope>NUCLEOTIDE SEQUENCE [LARGE SCALE GENOMIC DNA]</scope>
    <source>
        <strain evidence="1 2">DSM 108991</strain>
    </source>
</reference>
<name>A0ABR9RIF2_9FIRM</name>
<sequence length="57" mass="6660">MKQRRYCAVRYENVEPLLQTIGKKGVLEIKKQPISILVINNGKWRQVVFGAKDKNIF</sequence>
<comment type="caution">
    <text evidence="1">The sequence shown here is derived from an EMBL/GenBank/DDBJ whole genome shotgun (WGS) entry which is preliminary data.</text>
</comment>
<evidence type="ECO:0000313" key="1">
    <source>
        <dbReference type="EMBL" id="MBE5062744.1"/>
    </source>
</evidence>
<accession>A0ABR9RIF2</accession>
<dbReference type="EMBL" id="JADCKL010000003">
    <property type="protein sequence ID" value="MBE5062744.1"/>
    <property type="molecule type" value="Genomic_DNA"/>
</dbReference>
<gene>
    <name evidence="1" type="ORF">INF30_05660</name>
</gene>
<dbReference type="Proteomes" id="UP000758652">
    <property type="component" value="Unassembled WGS sequence"/>
</dbReference>
<evidence type="ECO:0000313" key="2">
    <source>
        <dbReference type="Proteomes" id="UP000758652"/>
    </source>
</evidence>
<proteinExistence type="predicted"/>
<protein>
    <submittedName>
        <fullName evidence="1">Uncharacterized protein</fullName>
    </submittedName>
</protein>